<evidence type="ECO:0000256" key="1">
    <source>
        <dbReference type="SAM" id="SignalP"/>
    </source>
</evidence>
<feature type="signal peptide" evidence="1">
    <location>
        <begin position="1"/>
        <end position="21"/>
    </location>
</feature>
<dbReference type="Proteomes" id="UP001320420">
    <property type="component" value="Unassembled WGS sequence"/>
</dbReference>
<comment type="caution">
    <text evidence="2">The sequence shown here is derived from an EMBL/GenBank/DDBJ whole genome shotgun (WGS) entry which is preliminary data.</text>
</comment>
<name>A0AAN9YUV4_9PEZI</name>
<sequence length="171" mass="17715">MLSVTFLQIVLLIAGASLSLSKPIYSHFSIGQGHLEVLAMRRSMEMDPSAVIDVTCLDPSVHIVFHDQNIAELGICGGLTGSATTARCGGSPERTVGESRSARFTLRAASASEGATIDITKGQWEQCVRAARAVCPTGSMRGTCAGGASKGGDVEFVLDVPGSSASDSLEL</sequence>
<organism evidence="2 3">
    <name type="scientific">Diatrype stigma</name>
    <dbReference type="NCBI Taxonomy" id="117547"/>
    <lineage>
        <taxon>Eukaryota</taxon>
        <taxon>Fungi</taxon>
        <taxon>Dikarya</taxon>
        <taxon>Ascomycota</taxon>
        <taxon>Pezizomycotina</taxon>
        <taxon>Sordariomycetes</taxon>
        <taxon>Xylariomycetidae</taxon>
        <taxon>Xylariales</taxon>
        <taxon>Diatrypaceae</taxon>
        <taxon>Diatrype</taxon>
    </lineage>
</organism>
<dbReference type="EMBL" id="JAKJXP020000014">
    <property type="protein sequence ID" value="KAK7755209.1"/>
    <property type="molecule type" value="Genomic_DNA"/>
</dbReference>
<feature type="chain" id="PRO_5043011054" evidence="1">
    <location>
        <begin position="22"/>
        <end position="171"/>
    </location>
</feature>
<evidence type="ECO:0000313" key="3">
    <source>
        <dbReference type="Proteomes" id="UP001320420"/>
    </source>
</evidence>
<proteinExistence type="predicted"/>
<gene>
    <name evidence="2" type="ORF">SLS62_002714</name>
</gene>
<evidence type="ECO:0000313" key="2">
    <source>
        <dbReference type="EMBL" id="KAK7755209.1"/>
    </source>
</evidence>
<reference evidence="2 3" key="1">
    <citation type="submission" date="2024-02" db="EMBL/GenBank/DDBJ databases">
        <title>De novo assembly and annotation of 12 fungi associated with fruit tree decline syndrome in Ontario, Canada.</title>
        <authorList>
            <person name="Sulman M."/>
            <person name="Ellouze W."/>
            <person name="Ilyukhin E."/>
        </authorList>
    </citation>
    <scope>NUCLEOTIDE SEQUENCE [LARGE SCALE GENOMIC DNA]</scope>
    <source>
        <strain evidence="2 3">M11/M66-122</strain>
    </source>
</reference>
<keyword evidence="1" id="KW-0732">Signal</keyword>
<dbReference type="AlphaFoldDB" id="A0AAN9YUV4"/>
<keyword evidence="3" id="KW-1185">Reference proteome</keyword>
<protein>
    <submittedName>
        <fullName evidence="2">Uncharacterized protein</fullName>
    </submittedName>
</protein>
<accession>A0AAN9YUV4</accession>